<organism evidence="1 2">
    <name type="scientific">Paraburkholderia edwinii</name>
    <dbReference type="NCBI Taxonomy" id="2861782"/>
    <lineage>
        <taxon>Bacteria</taxon>
        <taxon>Pseudomonadati</taxon>
        <taxon>Pseudomonadota</taxon>
        <taxon>Betaproteobacteria</taxon>
        <taxon>Burkholderiales</taxon>
        <taxon>Burkholderiaceae</taxon>
        <taxon>Paraburkholderia</taxon>
    </lineage>
</organism>
<dbReference type="RefSeq" id="WP_219797327.1">
    <property type="nucleotide sequence ID" value="NZ_CP080095.1"/>
</dbReference>
<dbReference type="EMBL" id="CP080095">
    <property type="protein sequence ID" value="QYD67953.1"/>
    <property type="molecule type" value="Genomic_DNA"/>
</dbReference>
<dbReference type="PANTHER" id="PTHR34846:SF11">
    <property type="entry name" value="4-CARBOXYMUCONOLACTONE DECARBOXYLASE FAMILY PROTEIN (AFU_ORTHOLOGUE AFUA_6G11590)"/>
    <property type="match status" value="1"/>
</dbReference>
<dbReference type="Proteomes" id="UP000826462">
    <property type="component" value="Chromosome 1"/>
</dbReference>
<dbReference type="PANTHER" id="PTHR34846">
    <property type="entry name" value="4-CARBOXYMUCONOLACTONE DECARBOXYLASE FAMILY PROTEIN (AFU_ORTHOLOGUE AFUA_6G11590)"/>
    <property type="match status" value="1"/>
</dbReference>
<name>A0ABX8UGL3_9BURK</name>
<evidence type="ECO:0008006" key="3">
    <source>
        <dbReference type="Google" id="ProtNLM"/>
    </source>
</evidence>
<protein>
    <recommendedName>
        <fullName evidence="3">Alkylhydroperoxidase family enzyme</fullName>
    </recommendedName>
</protein>
<keyword evidence="2" id="KW-1185">Reference proteome</keyword>
<gene>
    <name evidence="1" type="ORF">KZJ38_16825</name>
</gene>
<accession>A0ABX8UGL3</accession>
<evidence type="ECO:0000313" key="1">
    <source>
        <dbReference type="EMBL" id="QYD67953.1"/>
    </source>
</evidence>
<dbReference type="Gene3D" id="1.20.1290.10">
    <property type="entry name" value="AhpD-like"/>
    <property type="match status" value="1"/>
</dbReference>
<dbReference type="InterPro" id="IPR029032">
    <property type="entry name" value="AhpD-like"/>
</dbReference>
<evidence type="ECO:0000313" key="2">
    <source>
        <dbReference type="Proteomes" id="UP000826462"/>
    </source>
</evidence>
<sequence>MALIKYVDDEVYQEALGSPQVANLLRALFNSPDWAKAFSHLAGVQMSKLALPAADREVVLLQTGAIFNADYVWAQHEGISEVVGISERQRNAIKIGDYADEIFSVRQQTLLKFVRSIADRQDSLGACLAEAKAHFTDQELVEIIGLHGFAYTVSSITSVLQIEPDRMSGAALLRFAGQLAK</sequence>
<dbReference type="SUPFAM" id="SSF69118">
    <property type="entry name" value="AhpD-like"/>
    <property type="match status" value="1"/>
</dbReference>
<reference evidence="1 2" key="1">
    <citation type="submission" date="2021-07" db="EMBL/GenBank/DDBJ databases">
        <title>Paraburkholderia edwinii protects Aspergillus sp. from phenazines by acting as a toxin sponge.</title>
        <authorList>
            <person name="Dahlstrom K.M."/>
            <person name="Newman D.K."/>
        </authorList>
    </citation>
    <scope>NUCLEOTIDE SEQUENCE [LARGE SCALE GENOMIC DNA]</scope>
    <source>
        <strain evidence="1 2">Pe01</strain>
    </source>
</reference>
<proteinExistence type="predicted"/>